<organism evidence="1 2">
    <name type="scientific">Sulfuriferula plumbiphila</name>
    <dbReference type="NCBI Taxonomy" id="171865"/>
    <lineage>
        <taxon>Bacteria</taxon>
        <taxon>Pseudomonadati</taxon>
        <taxon>Pseudomonadota</taxon>
        <taxon>Betaproteobacteria</taxon>
        <taxon>Nitrosomonadales</taxon>
        <taxon>Sulfuricellaceae</taxon>
        <taxon>Sulfuriferula</taxon>
    </lineage>
</organism>
<gene>
    <name evidence="1" type="ORF">TPL01_33340</name>
</gene>
<evidence type="ECO:0000313" key="2">
    <source>
        <dbReference type="Proteomes" id="UP000321337"/>
    </source>
</evidence>
<dbReference type="AlphaFoldDB" id="A0A512LCI4"/>
<dbReference type="Proteomes" id="UP000321337">
    <property type="component" value="Unassembled WGS sequence"/>
</dbReference>
<name>A0A512LCI4_9PROT</name>
<reference evidence="1 2" key="1">
    <citation type="submission" date="2019-07" db="EMBL/GenBank/DDBJ databases">
        <title>Whole genome shotgun sequence of Thiobacillus plumbophilus NBRC 107929.</title>
        <authorList>
            <person name="Hosoyama A."/>
            <person name="Uohara A."/>
            <person name="Ohji S."/>
            <person name="Ichikawa N."/>
        </authorList>
    </citation>
    <scope>NUCLEOTIDE SEQUENCE [LARGE SCALE GENOMIC DNA]</scope>
    <source>
        <strain evidence="1 2">NBRC 107929</strain>
    </source>
</reference>
<dbReference type="RefSeq" id="WP_147075135.1">
    <property type="nucleotide sequence ID" value="NZ_AP021884.1"/>
</dbReference>
<proteinExistence type="predicted"/>
<sequence length="137" mass="16194">MNWNNGLHKRSCDLADVNMCKVVLPDWKERLPVDYASQVTVPVEFEYFEEPTAHAYKLIGNDEHGQCCYYRHRYSLMREVLDDDDNFYQEEAYWEEVRAWRLHGGEWLQCSIAAGDAGGCRDRRLKVQYTVTPTRPR</sequence>
<comment type="caution">
    <text evidence="1">The sequence shown here is derived from an EMBL/GenBank/DDBJ whole genome shotgun (WGS) entry which is preliminary data.</text>
</comment>
<evidence type="ECO:0000313" key="1">
    <source>
        <dbReference type="EMBL" id="GEP32196.1"/>
    </source>
</evidence>
<keyword evidence="2" id="KW-1185">Reference proteome</keyword>
<dbReference type="OrthoDB" id="9180615at2"/>
<accession>A0A512LCI4</accession>
<protein>
    <submittedName>
        <fullName evidence="1">Uncharacterized protein</fullName>
    </submittedName>
</protein>
<dbReference type="EMBL" id="BKAD01000058">
    <property type="protein sequence ID" value="GEP32196.1"/>
    <property type="molecule type" value="Genomic_DNA"/>
</dbReference>